<reference evidence="6 7" key="1">
    <citation type="submission" date="2019-10" db="EMBL/GenBank/DDBJ databases">
        <title>Unraveling microbial dark matter from salterns through culturing: the case of the genus Halosegnis.</title>
        <authorList>
            <person name="Duran-Viseras A."/>
            <person name="Andrei A.-S."/>
            <person name="Vera-Gargallo B."/>
            <person name="Ghai R."/>
            <person name="Sanchez-Porro C."/>
            <person name="Ventosa A."/>
        </authorList>
    </citation>
    <scope>NUCLEOTIDE SEQUENCE [LARGE SCALE GENOMIC DNA]</scope>
    <source>
        <strain evidence="4 7">F17-44</strain>
        <strain evidence="3 8">F18-79</strain>
        <strain evidence="5 6">F19-13</strain>
    </source>
</reference>
<dbReference type="OrthoDB" id="192476at2157"/>
<evidence type="ECO:0000313" key="7">
    <source>
        <dbReference type="Proteomes" id="UP000326302"/>
    </source>
</evidence>
<accession>A0A5N5UEZ1</accession>
<comment type="caution">
    <text evidence="5">The sequence shown here is derived from an EMBL/GenBank/DDBJ whole genome shotgun (WGS) entry which is preliminary data.</text>
</comment>
<evidence type="ECO:0000313" key="4">
    <source>
        <dbReference type="EMBL" id="KAB7516839.1"/>
    </source>
</evidence>
<dbReference type="Proteomes" id="UP000326207">
    <property type="component" value="Unassembled WGS sequence"/>
</dbReference>
<feature type="domain" description="DUF5611" evidence="2">
    <location>
        <begin position="1"/>
        <end position="118"/>
    </location>
</feature>
<accession>A0A5N5UQD6</accession>
<evidence type="ECO:0000313" key="3">
    <source>
        <dbReference type="EMBL" id="KAB7515948.1"/>
    </source>
</evidence>
<dbReference type="InterPro" id="IPR040713">
    <property type="entry name" value="DUF5611"/>
</dbReference>
<evidence type="ECO:0000313" key="6">
    <source>
        <dbReference type="Proteomes" id="UP000326207"/>
    </source>
</evidence>
<dbReference type="Proteomes" id="UP000326302">
    <property type="component" value="Unassembled WGS sequence"/>
</dbReference>
<sequence>MEEYKMRRGEYLEERIPDLESTVQEYFGEITDTQEYNDSDLFVIENPENPVFERIVVGAVTYGSKKDTLAVNFEERELEDLMETGDVDTAGDANTAKNEFLLEATGRDAKARRDSMKRDVEDEAPDDF</sequence>
<dbReference type="Gene3D" id="3.30.310.190">
    <property type="match status" value="1"/>
</dbReference>
<dbReference type="Proteomes" id="UP000326865">
    <property type="component" value="Unassembled WGS sequence"/>
</dbReference>
<evidence type="ECO:0000256" key="1">
    <source>
        <dbReference type="SAM" id="MobiDB-lite"/>
    </source>
</evidence>
<evidence type="ECO:0000313" key="5">
    <source>
        <dbReference type="EMBL" id="KAB7520034.1"/>
    </source>
</evidence>
<gene>
    <name evidence="3" type="ORF">DM867_02055</name>
    <name evidence="4" type="ORF">DMP03_05595</name>
    <name evidence="5" type="ORF">DP108_01940</name>
</gene>
<feature type="compositionally biased region" description="Basic and acidic residues" evidence="1">
    <location>
        <begin position="105"/>
        <end position="120"/>
    </location>
</feature>
<dbReference type="EMBL" id="QMDY01000001">
    <property type="protein sequence ID" value="KAB7520034.1"/>
    <property type="molecule type" value="Genomic_DNA"/>
</dbReference>
<proteinExistence type="predicted"/>
<dbReference type="RefSeq" id="WP_152119719.1">
    <property type="nucleotide sequence ID" value="NZ_QJOW01000002.1"/>
</dbReference>
<accession>A0A5N5UBI3</accession>
<keyword evidence="8" id="KW-1185">Reference proteome</keyword>
<name>A0A5N5UQD6_9EURY</name>
<evidence type="ECO:0000313" key="8">
    <source>
        <dbReference type="Proteomes" id="UP000326865"/>
    </source>
</evidence>
<evidence type="ECO:0000259" key="2">
    <source>
        <dbReference type="Pfam" id="PF18446"/>
    </source>
</evidence>
<dbReference type="AlphaFoldDB" id="A0A5N5UQD6"/>
<dbReference type="EMBL" id="QJOW01000002">
    <property type="protein sequence ID" value="KAB7516839.1"/>
    <property type="molecule type" value="Genomic_DNA"/>
</dbReference>
<dbReference type="EMBL" id="QKKZ01000001">
    <property type="protein sequence ID" value="KAB7515948.1"/>
    <property type="molecule type" value="Genomic_DNA"/>
</dbReference>
<feature type="region of interest" description="Disordered" evidence="1">
    <location>
        <begin position="83"/>
        <end position="128"/>
    </location>
</feature>
<organism evidence="5 6">
    <name type="scientific">Halosegnis rubeus</name>
    <dbReference type="NCBI Taxonomy" id="2212850"/>
    <lineage>
        <taxon>Archaea</taxon>
        <taxon>Methanobacteriati</taxon>
        <taxon>Methanobacteriota</taxon>
        <taxon>Stenosarchaea group</taxon>
        <taxon>Halobacteria</taxon>
        <taxon>Halobacteriales</taxon>
        <taxon>Natronomonadaceae</taxon>
        <taxon>Halosegnis</taxon>
    </lineage>
</organism>
<dbReference type="Pfam" id="PF18446">
    <property type="entry name" value="DUF5611"/>
    <property type="match status" value="1"/>
</dbReference>
<protein>
    <recommendedName>
        <fullName evidence="2">DUF5611 domain-containing protein</fullName>
    </recommendedName>
</protein>